<dbReference type="AlphaFoldDB" id="A0A438HIU8"/>
<proteinExistence type="predicted"/>
<gene>
    <name evidence="1" type="ORF">CK203_040648</name>
</gene>
<dbReference type="Proteomes" id="UP000288805">
    <property type="component" value="Unassembled WGS sequence"/>
</dbReference>
<sequence length="63" mass="7113">MWFLVVQSTLNGLYCIADLVESQQKNDCIGDLSWLNWERTILKVSKMRSFLLLATSTGVASAF</sequence>
<organism evidence="1 2">
    <name type="scientific">Vitis vinifera</name>
    <name type="common">Grape</name>
    <dbReference type="NCBI Taxonomy" id="29760"/>
    <lineage>
        <taxon>Eukaryota</taxon>
        <taxon>Viridiplantae</taxon>
        <taxon>Streptophyta</taxon>
        <taxon>Embryophyta</taxon>
        <taxon>Tracheophyta</taxon>
        <taxon>Spermatophyta</taxon>
        <taxon>Magnoliopsida</taxon>
        <taxon>eudicotyledons</taxon>
        <taxon>Gunneridae</taxon>
        <taxon>Pentapetalae</taxon>
        <taxon>rosids</taxon>
        <taxon>Vitales</taxon>
        <taxon>Vitaceae</taxon>
        <taxon>Viteae</taxon>
        <taxon>Vitis</taxon>
    </lineage>
</organism>
<dbReference type="EMBL" id="QGNW01000216">
    <property type="protein sequence ID" value="RVW84382.1"/>
    <property type="molecule type" value="Genomic_DNA"/>
</dbReference>
<evidence type="ECO:0000313" key="1">
    <source>
        <dbReference type="EMBL" id="RVW84382.1"/>
    </source>
</evidence>
<accession>A0A438HIU8</accession>
<comment type="caution">
    <text evidence="1">The sequence shown here is derived from an EMBL/GenBank/DDBJ whole genome shotgun (WGS) entry which is preliminary data.</text>
</comment>
<reference evidence="1 2" key="1">
    <citation type="journal article" date="2018" name="PLoS Genet.">
        <title>Population sequencing reveals clonal diversity and ancestral inbreeding in the grapevine cultivar Chardonnay.</title>
        <authorList>
            <person name="Roach M.J."/>
            <person name="Johnson D.L."/>
            <person name="Bohlmann J."/>
            <person name="van Vuuren H.J."/>
            <person name="Jones S.J."/>
            <person name="Pretorius I.S."/>
            <person name="Schmidt S.A."/>
            <person name="Borneman A.R."/>
        </authorList>
    </citation>
    <scope>NUCLEOTIDE SEQUENCE [LARGE SCALE GENOMIC DNA]</scope>
    <source>
        <strain evidence="2">cv. Chardonnay</strain>
        <tissue evidence="1">Leaf</tissue>
    </source>
</reference>
<name>A0A438HIU8_VITVI</name>
<evidence type="ECO:0000313" key="2">
    <source>
        <dbReference type="Proteomes" id="UP000288805"/>
    </source>
</evidence>
<protein>
    <submittedName>
        <fullName evidence="1">Uncharacterized protein</fullName>
    </submittedName>
</protein>